<dbReference type="InterPro" id="IPR032675">
    <property type="entry name" value="LRR_dom_sf"/>
</dbReference>
<dbReference type="GO" id="GO:0009626">
    <property type="term" value="P:plant-type hypersensitive response"/>
    <property type="evidence" value="ECO:0007669"/>
    <property type="project" value="UniProtKB-ARBA"/>
</dbReference>
<reference evidence="12" key="1">
    <citation type="journal article" date="2012" name="Nature">
        <title>A physical, genetic and functional sequence assembly of the barley genome.</title>
        <authorList>
            <consortium name="The International Barley Genome Sequencing Consortium"/>
            <person name="Mayer K.F."/>
            <person name="Waugh R."/>
            <person name="Brown J.W."/>
            <person name="Schulman A."/>
            <person name="Langridge P."/>
            <person name="Platzer M."/>
            <person name="Fincher G.B."/>
            <person name="Muehlbauer G.J."/>
            <person name="Sato K."/>
            <person name="Close T.J."/>
            <person name="Wise R.P."/>
            <person name="Stein N."/>
        </authorList>
    </citation>
    <scope>NUCLEOTIDE SEQUENCE [LARGE SCALE GENOMIC DNA]</scope>
    <source>
        <strain evidence="12">cv. Morex</strain>
    </source>
</reference>
<dbReference type="Pfam" id="PF23559">
    <property type="entry name" value="WHD_DRP"/>
    <property type="match status" value="1"/>
</dbReference>
<dbReference type="InterPro" id="IPR002182">
    <property type="entry name" value="NB-ARC"/>
</dbReference>
<evidence type="ECO:0000256" key="1">
    <source>
        <dbReference type="ARBA" id="ARBA00008894"/>
    </source>
</evidence>
<dbReference type="AlphaFoldDB" id="M0XIJ5"/>
<dbReference type="Pfam" id="PF18052">
    <property type="entry name" value="Rx_N"/>
    <property type="match status" value="1"/>
</dbReference>
<dbReference type="GO" id="GO:0043531">
    <property type="term" value="F:ADP binding"/>
    <property type="evidence" value="ECO:0007669"/>
    <property type="project" value="InterPro"/>
</dbReference>
<dbReference type="KEGG" id="hvg:123412314"/>
<dbReference type="InterPro" id="IPR042197">
    <property type="entry name" value="Apaf_helical"/>
</dbReference>
<dbReference type="PANTHER" id="PTHR23155:SF1116">
    <property type="entry name" value="OS12G0273300 PROTEIN"/>
    <property type="match status" value="1"/>
</dbReference>
<evidence type="ECO:0000256" key="4">
    <source>
        <dbReference type="ARBA" id="ARBA00022741"/>
    </source>
</evidence>
<dbReference type="ExpressionAtlas" id="M0XIJ5">
    <property type="expression patterns" value="baseline and differential"/>
</dbReference>
<dbReference type="CDD" id="cd14798">
    <property type="entry name" value="RX-CC_like"/>
    <property type="match status" value="1"/>
</dbReference>
<organism evidence="11 12">
    <name type="scientific">Hordeum vulgare subsp. vulgare</name>
    <name type="common">Domesticated barley</name>
    <dbReference type="NCBI Taxonomy" id="112509"/>
    <lineage>
        <taxon>Eukaryota</taxon>
        <taxon>Viridiplantae</taxon>
        <taxon>Streptophyta</taxon>
        <taxon>Embryophyta</taxon>
        <taxon>Tracheophyta</taxon>
        <taxon>Spermatophyta</taxon>
        <taxon>Magnoliopsida</taxon>
        <taxon>Liliopsida</taxon>
        <taxon>Poales</taxon>
        <taxon>Poaceae</taxon>
        <taxon>BOP clade</taxon>
        <taxon>Pooideae</taxon>
        <taxon>Triticodae</taxon>
        <taxon>Triticeae</taxon>
        <taxon>Hordeinae</taxon>
        <taxon>Hordeum</taxon>
    </lineage>
</organism>
<proteinExistence type="inferred from homology"/>
<comment type="similarity">
    <text evidence="1">Belongs to the disease resistance NB-LRR family.</text>
</comment>
<evidence type="ECO:0000259" key="8">
    <source>
        <dbReference type="Pfam" id="PF18052"/>
    </source>
</evidence>
<dbReference type="InterPro" id="IPR036388">
    <property type="entry name" value="WH-like_DNA-bd_sf"/>
</dbReference>
<evidence type="ECO:0000259" key="7">
    <source>
        <dbReference type="Pfam" id="PF00931"/>
    </source>
</evidence>
<dbReference type="OMA" id="YVGNLYH"/>
<dbReference type="PRINTS" id="PR00364">
    <property type="entry name" value="DISEASERSIST"/>
</dbReference>
<dbReference type="eggNOG" id="KOG4658">
    <property type="taxonomic scope" value="Eukaryota"/>
</dbReference>
<dbReference type="GeneID" id="123412314"/>
<dbReference type="Pfam" id="PF00931">
    <property type="entry name" value="NB-ARC"/>
    <property type="match status" value="1"/>
</dbReference>
<dbReference type="Proteomes" id="UP000011116">
    <property type="component" value="Chromosome 7H"/>
</dbReference>
<dbReference type="PaxDb" id="4513-MLOC_60393.3"/>
<dbReference type="InParanoid" id="M0XIJ5"/>
<dbReference type="EnsemblPlants" id="HORVU.MOREX.r3.7HG0725910.1">
    <property type="protein sequence ID" value="HORVU.MOREX.r3.7HG0725910.1"/>
    <property type="gene ID" value="HORVU.MOREX.r3.7HG0725910"/>
</dbReference>
<evidence type="ECO:0000256" key="3">
    <source>
        <dbReference type="ARBA" id="ARBA00022737"/>
    </source>
</evidence>
<dbReference type="Gene3D" id="3.80.10.10">
    <property type="entry name" value="Ribonuclease Inhibitor"/>
    <property type="match status" value="1"/>
</dbReference>
<reference evidence="11" key="2">
    <citation type="submission" date="2020-10" db="EMBL/GenBank/DDBJ databases">
        <authorList>
            <person name="Scholz U."/>
            <person name="Mascher M."/>
            <person name="Fiebig A."/>
        </authorList>
    </citation>
    <scope>NUCLEOTIDE SEQUENCE [LARGE SCALE GENOMIC DNA]</scope>
    <source>
        <strain evidence="11">cv. Morex</strain>
    </source>
</reference>
<dbReference type="InterPro" id="IPR027417">
    <property type="entry name" value="P-loop_NTPase"/>
</dbReference>
<evidence type="ECO:0000256" key="5">
    <source>
        <dbReference type="ARBA" id="ARBA00022821"/>
    </source>
</evidence>
<dbReference type="Gramene" id="HORVU.MOREX.r3.7HG0725910.1">
    <property type="protein sequence ID" value="HORVU.MOREX.r3.7HG0725910.1"/>
    <property type="gene ID" value="HORVU.MOREX.r3.7HG0725910"/>
</dbReference>
<feature type="domain" description="Disease resistance R13L4/SHOC-2-like LRR" evidence="10">
    <location>
        <begin position="563"/>
        <end position="927"/>
    </location>
</feature>
<evidence type="ECO:0000313" key="11">
    <source>
        <dbReference type="EnsemblPlants" id="HORVU.MOREX.r3.7HG0725910.1"/>
    </source>
</evidence>
<keyword evidence="3" id="KW-0677">Repeat</keyword>
<dbReference type="STRING" id="112509.M0XIJ5"/>
<dbReference type="SUPFAM" id="SSF52540">
    <property type="entry name" value="P-loop containing nucleoside triphosphate hydrolases"/>
    <property type="match status" value="1"/>
</dbReference>
<dbReference type="SUPFAM" id="SSF52058">
    <property type="entry name" value="L domain-like"/>
    <property type="match status" value="1"/>
</dbReference>
<dbReference type="InterPro" id="IPR055414">
    <property type="entry name" value="LRR_R13L4/SHOC2-like"/>
</dbReference>
<dbReference type="InterPro" id="IPR058922">
    <property type="entry name" value="WHD_DRP"/>
</dbReference>
<keyword evidence="2" id="KW-0433">Leucine-rich repeat</keyword>
<dbReference type="Gene3D" id="1.10.8.430">
    <property type="entry name" value="Helical domain of apoptotic protease-activating factors"/>
    <property type="match status" value="1"/>
</dbReference>
<feature type="domain" description="Disease resistance protein winged helix" evidence="9">
    <location>
        <begin position="440"/>
        <end position="512"/>
    </location>
</feature>
<protein>
    <recommendedName>
        <fullName evidence="13">RGH1</fullName>
    </recommendedName>
</protein>
<dbReference type="FunFam" id="1.10.10.10:FF:000322">
    <property type="entry name" value="Probable disease resistance protein At1g63360"/>
    <property type="match status" value="1"/>
</dbReference>
<keyword evidence="12" id="KW-1185">Reference proteome</keyword>
<gene>
    <name evidence="11" type="primary">LOC123412314</name>
</gene>
<dbReference type="FunCoup" id="M0XIJ5">
    <property type="interactions" value="2"/>
</dbReference>
<evidence type="ECO:0000256" key="2">
    <source>
        <dbReference type="ARBA" id="ARBA00022614"/>
    </source>
</evidence>
<dbReference type="RefSeq" id="XP_044961203.1">
    <property type="nucleotide sequence ID" value="XM_045105268.1"/>
</dbReference>
<evidence type="ECO:0000256" key="6">
    <source>
        <dbReference type="ARBA" id="ARBA00023054"/>
    </source>
</evidence>
<dbReference type="InterPro" id="IPR044974">
    <property type="entry name" value="Disease_R_plants"/>
</dbReference>
<dbReference type="OrthoDB" id="682957at2759"/>
<dbReference type="Gene3D" id="1.10.10.10">
    <property type="entry name" value="Winged helix-like DNA-binding domain superfamily/Winged helix DNA-binding domain"/>
    <property type="match status" value="1"/>
</dbReference>
<keyword evidence="6" id="KW-0175">Coiled coil</keyword>
<dbReference type="GO" id="GO:0042742">
    <property type="term" value="P:defense response to bacterium"/>
    <property type="evidence" value="ECO:0007669"/>
    <property type="project" value="UniProtKB-ARBA"/>
</dbReference>
<accession>M0XIJ5</accession>
<sequence>MEIATEAMSALLPKLGELLKDEYNLDRHVRKGVKSLQTELSLMHVALRKVAGVPSDQLDEQVRIWAGAVRELSCDMEDSVDDFMVRVEQNQDRQPASVGRVITFLSMIKRLFVKGKDLHQISNAIQEAQDLAKELTEQRQRYELDIPSTSTGATVDPRIIALYKDVVELVGIDHTRDELIGKLIGVDEMSNEKQLKTISIVGFGGLGKTTLAKAVYDKIRVQFDCAAFVSVAQNPDIRKVLKDLLYELDKKKFSDIHNTARDEKQLIDELGEFLVDKRYLIIVDDIWEEKTWRYMKCAFSRNNLCSRIVTTTRKISVSESCLSTNNDIIYTMKPLCDGDSQILFYRRIFQHENGCPPELHEVSRDILKKCGGVPLAIITVASLLVSNQQIKQKDEWFHLLNSIGHGVTEVAIAEDMRRILLLSYYDLPYHLKACLLYLSIFPEDFKIKTGWLIRRWLAEGFVQCERKDCSLFEIGKSYLNDLINRSLVRPEEISDDGIVKSCRVHDMVLDLICSLSSQENFVAVLDNIERRTPNFQNKVRRLSLHSSNVKLDNYQLDASSMSKVRSFVTFCPPTCDSLPSLSSFRFLRVLDLGNSGGQSGGHCVSLKYVGKLLHLRYLGLMNADVDALPMDIGNLRFLQTLDIRSTCIKQLPATVVELRQLIYLRVDPGTRLPPGMGNLTSLEVMKRVMPHLSPHVVQELSHLTELRALTIDWYDMEEGLNKALVESLGKLRKLQYLNIYCGSGLMDLLREGWVPPRSLITFHSWEQGIRFFLKLPKWINSTALPLLCCLTIDVDEVQGDDIQIIGTLPSLRSLSLRALRAVGTLVVRGDAFPRARECIFMFPLFPSLFPAGAMPMVQRLTFSVSARSFAGGDVDCGMGHLPSLERITVHLLLHDDHGNRVASDEVRDVAKAALKHAADAHPNHPTIEIL</sequence>
<keyword evidence="5" id="KW-0611">Plant defense</keyword>
<dbReference type="InterPro" id="IPR041118">
    <property type="entry name" value="Rx_N"/>
</dbReference>
<evidence type="ECO:0000259" key="10">
    <source>
        <dbReference type="Pfam" id="PF23598"/>
    </source>
</evidence>
<name>M0XIJ5_HORVV</name>
<dbReference type="Gene3D" id="1.20.5.4130">
    <property type="match status" value="1"/>
</dbReference>
<evidence type="ECO:0008006" key="13">
    <source>
        <dbReference type="Google" id="ProtNLM"/>
    </source>
</evidence>
<dbReference type="FunFam" id="3.40.50.300:FF:001091">
    <property type="entry name" value="Probable disease resistance protein At1g61300"/>
    <property type="match status" value="1"/>
</dbReference>
<dbReference type="InterPro" id="IPR038005">
    <property type="entry name" value="RX-like_CC"/>
</dbReference>
<reference evidence="11" key="3">
    <citation type="submission" date="2022-01" db="UniProtKB">
        <authorList>
            <consortium name="EnsemblPlants"/>
        </authorList>
    </citation>
    <scope>IDENTIFICATION</scope>
    <source>
        <strain evidence="11">subsp. vulgare</strain>
    </source>
</reference>
<dbReference type="PANTHER" id="PTHR23155">
    <property type="entry name" value="DISEASE RESISTANCE PROTEIN RP"/>
    <property type="match status" value="1"/>
</dbReference>
<evidence type="ECO:0000313" key="12">
    <source>
        <dbReference type="Proteomes" id="UP000011116"/>
    </source>
</evidence>
<evidence type="ECO:0000259" key="9">
    <source>
        <dbReference type="Pfam" id="PF23559"/>
    </source>
</evidence>
<keyword evidence="4" id="KW-0547">Nucleotide-binding</keyword>
<dbReference type="GO" id="GO:0002758">
    <property type="term" value="P:innate immune response-activating signaling pathway"/>
    <property type="evidence" value="ECO:0007669"/>
    <property type="project" value="UniProtKB-ARBA"/>
</dbReference>
<feature type="domain" description="Disease resistance N-terminal" evidence="8">
    <location>
        <begin position="7"/>
        <end position="93"/>
    </location>
</feature>
<dbReference type="Gene3D" id="3.40.50.300">
    <property type="entry name" value="P-loop containing nucleotide triphosphate hydrolases"/>
    <property type="match status" value="1"/>
</dbReference>
<feature type="domain" description="NB-ARC" evidence="7">
    <location>
        <begin position="188"/>
        <end position="326"/>
    </location>
</feature>
<dbReference type="Pfam" id="PF23598">
    <property type="entry name" value="LRR_14"/>
    <property type="match status" value="1"/>
</dbReference>
<dbReference type="SMR" id="M0XIJ5"/>